<accession>A0AAP4N5H5</accession>
<evidence type="ECO:0000313" key="1">
    <source>
        <dbReference type="EMBL" id="MDM7455579.1"/>
    </source>
</evidence>
<comment type="caution">
    <text evidence="1">The sequence shown here is derived from an EMBL/GenBank/DDBJ whole genome shotgun (WGS) entry which is preliminary data.</text>
</comment>
<evidence type="ECO:0000313" key="2">
    <source>
        <dbReference type="Proteomes" id="UP001231451"/>
    </source>
</evidence>
<dbReference type="RefSeq" id="WP_225351042.1">
    <property type="nucleotide sequence ID" value="NC_021721.1"/>
</dbReference>
<reference evidence="1" key="1">
    <citation type="submission" date="2023-06" db="EMBL/GenBank/DDBJ databases">
        <title>Draft Genome Sequences of lactic acid bacteria strains isolated from fermented milk products.</title>
        <authorList>
            <person name="Elcheninov A.G."/>
            <person name="Klyukina A."/>
            <person name="Zayulina K.S."/>
            <person name="Gavirova L.A."/>
            <person name="Shcherbakova P.A."/>
            <person name="Shestakov A.I."/>
            <person name="Kublanov I.V."/>
            <person name="Kochetkova T.V."/>
        </authorList>
    </citation>
    <scope>NUCLEOTIDE SEQUENCE</scope>
    <source>
        <strain evidence="1">TOM.1374</strain>
    </source>
</reference>
<organism evidence="1 2">
    <name type="scientific">Lacticaseibacillus paracasei</name>
    <name type="common">Lactobacillus paracasei</name>
    <dbReference type="NCBI Taxonomy" id="1597"/>
    <lineage>
        <taxon>Bacteria</taxon>
        <taxon>Bacillati</taxon>
        <taxon>Bacillota</taxon>
        <taxon>Bacilli</taxon>
        <taxon>Lactobacillales</taxon>
        <taxon>Lactobacillaceae</taxon>
        <taxon>Lacticaseibacillus</taxon>
    </lineage>
</organism>
<protein>
    <submittedName>
        <fullName evidence="1">Transposase</fullName>
    </submittedName>
</protein>
<proteinExistence type="predicted"/>
<name>A0AAP4N5H5_LACPA</name>
<dbReference type="Proteomes" id="UP001231451">
    <property type="component" value="Unassembled WGS sequence"/>
</dbReference>
<dbReference type="EMBL" id="JAUCBG010000041">
    <property type="protein sequence ID" value="MDM7455579.1"/>
    <property type="molecule type" value="Genomic_DNA"/>
</dbReference>
<sequence>MINGGIYTTIVYKKDMRSGITYAYDSKSHWDKEKQQSRSTQHLIGRVDPATGEIVPTDGRNRTAKAKQPVKPNQDFSHKYYGATYLLTQLAVKTGLAQDLQACFGNLTDMILSIAEYLVLELESTLYRFNHWQKLHVHPANQPIFSQQSNDLLGQITKSQITDFFRRQSKSRP</sequence>
<dbReference type="AlphaFoldDB" id="A0AAP4N5H5"/>
<gene>
    <name evidence="1" type="ORF">QUF16_14800</name>
</gene>